<dbReference type="InterPro" id="IPR011990">
    <property type="entry name" value="TPR-like_helical_dom_sf"/>
</dbReference>
<dbReference type="Proteomes" id="UP000037460">
    <property type="component" value="Unassembled WGS sequence"/>
</dbReference>
<comment type="caution">
    <text evidence="1">The sequence shown here is derived from an EMBL/GenBank/DDBJ whole genome shotgun (WGS) entry which is preliminary data.</text>
</comment>
<dbReference type="SUPFAM" id="SSF48452">
    <property type="entry name" value="TPR-like"/>
    <property type="match status" value="1"/>
</dbReference>
<keyword evidence="2" id="KW-1185">Reference proteome</keyword>
<name>A0A0M0KBG9_9EUKA</name>
<dbReference type="PANTHER" id="PTHR47083">
    <property type="entry name" value="TESTIS-EXPRESSED PROTEIN 11"/>
    <property type="match status" value="1"/>
</dbReference>
<dbReference type="Gene3D" id="1.25.40.10">
    <property type="entry name" value="Tetratricopeptide repeat domain"/>
    <property type="match status" value="1"/>
</dbReference>
<dbReference type="EMBL" id="JWZX01000699">
    <property type="protein sequence ID" value="KOO35932.1"/>
    <property type="molecule type" value="Genomic_DNA"/>
</dbReference>
<reference evidence="2" key="1">
    <citation type="journal article" date="2015" name="PLoS Genet.">
        <title>Genome Sequence and Transcriptome Analyses of Chrysochromulina tobin: Metabolic Tools for Enhanced Algal Fitness in the Prominent Order Prymnesiales (Haptophyceae).</title>
        <authorList>
            <person name="Hovde B.T."/>
            <person name="Deodato C.R."/>
            <person name="Hunsperger H.M."/>
            <person name="Ryken S.A."/>
            <person name="Yost W."/>
            <person name="Jha R.K."/>
            <person name="Patterson J."/>
            <person name="Monnat R.J. Jr."/>
            <person name="Barlow S.B."/>
            <person name="Starkenburg S.R."/>
            <person name="Cattolico R.A."/>
        </authorList>
    </citation>
    <scope>NUCLEOTIDE SEQUENCE</scope>
    <source>
        <strain evidence="2">CCMP291</strain>
    </source>
</reference>
<evidence type="ECO:0000313" key="2">
    <source>
        <dbReference type="Proteomes" id="UP000037460"/>
    </source>
</evidence>
<dbReference type="AlphaFoldDB" id="A0A0M0KBG9"/>
<dbReference type="PANTHER" id="PTHR47083:SF1">
    <property type="entry name" value="TESTIS-EXPRESSED PROTEIN 11"/>
    <property type="match status" value="1"/>
</dbReference>
<protein>
    <recommendedName>
        <fullName evidence="3">Protein ZIP4 homolog</fullName>
    </recommendedName>
</protein>
<accession>A0A0M0KBG9</accession>
<dbReference type="InterPro" id="IPR042861">
    <property type="entry name" value="TEX11"/>
</dbReference>
<gene>
    <name evidence="1" type="ORF">Ctob_008412</name>
</gene>
<proteinExistence type="predicted"/>
<organism evidence="1 2">
    <name type="scientific">Chrysochromulina tobinii</name>
    <dbReference type="NCBI Taxonomy" id="1460289"/>
    <lineage>
        <taxon>Eukaryota</taxon>
        <taxon>Haptista</taxon>
        <taxon>Haptophyta</taxon>
        <taxon>Prymnesiophyceae</taxon>
        <taxon>Prymnesiales</taxon>
        <taxon>Chrysochromulinaceae</taxon>
        <taxon>Chrysochromulina</taxon>
    </lineage>
</organism>
<evidence type="ECO:0008006" key="3">
    <source>
        <dbReference type="Google" id="ProtNLM"/>
    </source>
</evidence>
<sequence length="735" mass="80858">MSVVLDVLRELICDPAVPIDPDRLYAARRALHDDPSVLKTSDIELLASEAHAAFNASLQKREGGDADEVKRLTVATHVRTFCLSVISASTPDVRVLNDLELTQRARHWSRVGLQWVMCNNALEAEGALDEAARLLRATTEPESIEVLEIELQLLGFRAHLGWSRGQMRQVKRHLEDAHALVERRGGSCSFLLVGPRRYLAEHVAFILAHRGFELLDDGNSGGLSNPLGSLGSGGGGGGAAAGGSSAVERTTPFERHDLIRLLDLGLALLGDLGSEIDDVRRLRDSALRLRALLCIQENEIDLAAHALRQHSASKTDAFSLLNTLLLFRCNQPAEAQAHALDWLRSSEHMPGATATTLIDLFVANDAISAALSAIGVLTERLAQRGEWAAGSDEGLEYAELQEIKFRLLTERAPDSAAAAEHLETILDGHCSGRRLLEEATLFALASKLWAAGVSHYQMGDLFRTTSSFEDAYRFLEHTRDRRRQHRVQATIAHCYLLQERTDQAIDRASVAMRLYGECTPESADDVHARAVVGDGLSVVGSESGGDLRSLALIVLVKARLKQGDTTGARAQVETLLQTKPKDTLLLASMAEPKHYAQIVYVLKRLIKLAERRALAWPYLEVAKELLEGFSDANCPISPDDLGWLLSESWNKGVACFQEEQLEEAERWMALAFSFSTFSAALAGSREELDEQYQVCLKQLHQHGAGSRRSTEWQGRMGKRILEADNAMARKRIAFG</sequence>
<evidence type="ECO:0000313" key="1">
    <source>
        <dbReference type="EMBL" id="KOO35932.1"/>
    </source>
</evidence>